<sequence length="51" mass="5680">MHKGIQIGMGYGIQTPLASLSRTRFGRGMGDWLSMGFITTELVKRITHSLK</sequence>
<dbReference type="EMBL" id="BTPE01000005">
    <property type="protein sequence ID" value="GMQ33371.1"/>
    <property type="molecule type" value="Genomic_DNA"/>
</dbReference>
<reference evidence="1 2" key="1">
    <citation type="submission" date="2023-08" db="EMBL/GenBank/DDBJ databases">
        <title>Draft genome sequence of Algoriphagus taiwanensis.</title>
        <authorList>
            <person name="Takatani N."/>
            <person name="Hosokawa M."/>
            <person name="Sawabe T."/>
        </authorList>
    </citation>
    <scope>NUCLEOTIDE SEQUENCE [LARGE SCALE GENOMIC DNA]</scope>
    <source>
        <strain evidence="1 2">JCM 19755</strain>
    </source>
</reference>
<gene>
    <name evidence="1" type="ORF">Ataiwa_16430</name>
</gene>
<proteinExistence type="predicted"/>
<comment type="caution">
    <text evidence="1">The sequence shown here is derived from an EMBL/GenBank/DDBJ whole genome shotgun (WGS) entry which is preliminary data.</text>
</comment>
<evidence type="ECO:0000313" key="1">
    <source>
        <dbReference type="EMBL" id="GMQ33371.1"/>
    </source>
</evidence>
<evidence type="ECO:0000313" key="2">
    <source>
        <dbReference type="Proteomes" id="UP001307705"/>
    </source>
</evidence>
<accession>A0ABQ6PZJ3</accession>
<dbReference type="Proteomes" id="UP001307705">
    <property type="component" value="Unassembled WGS sequence"/>
</dbReference>
<name>A0ABQ6PZJ3_9BACT</name>
<protein>
    <submittedName>
        <fullName evidence="1">Uncharacterized protein</fullName>
    </submittedName>
</protein>
<keyword evidence="2" id="KW-1185">Reference proteome</keyword>
<organism evidence="1 2">
    <name type="scientific">Algoriphagus taiwanensis</name>
    <dbReference type="NCBI Taxonomy" id="1445656"/>
    <lineage>
        <taxon>Bacteria</taxon>
        <taxon>Pseudomonadati</taxon>
        <taxon>Bacteroidota</taxon>
        <taxon>Cytophagia</taxon>
        <taxon>Cytophagales</taxon>
        <taxon>Cyclobacteriaceae</taxon>
        <taxon>Algoriphagus</taxon>
    </lineage>
</organism>